<evidence type="ECO:0000313" key="2">
    <source>
        <dbReference type="EMBL" id="KZP24482.1"/>
    </source>
</evidence>
<proteinExistence type="predicted"/>
<evidence type="ECO:0000256" key="1">
    <source>
        <dbReference type="SAM" id="Phobius"/>
    </source>
</evidence>
<organism evidence="2 3">
    <name type="scientific">Athelia psychrophila</name>
    <dbReference type="NCBI Taxonomy" id="1759441"/>
    <lineage>
        <taxon>Eukaryota</taxon>
        <taxon>Fungi</taxon>
        <taxon>Dikarya</taxon>
        <taxon>Basidiomycota</taxon>
        <taxon>Agaricomycotina</taxon>
        <taxon>Agaricomycetes</taxon>
        <taxon>Agaricomycetidae</taxon>
        <taxon>Atheliales</taxon>
        <taxon>Atheliaceae</taxon>
        <taxon>Athelia</taxon>
    </lineage>
</organism>
<feature type="transmembrane region" description="Helical" evidence="1">
    <location>
        <begin position="55"/>
        <end position="75"/>
    </location>
</feature>
<keyword evidence="1" id="KW-0812">Transmembrane</keyword>
<reference evidence="2 3" key="1">
    <citation type="journal article" date="2016" name="Mol. Biol. Evol.">
        <title>Comparative Genomics of Early-Diverging Mushroom-Forming Fungi Provides Insights into the Origins of Lignocellulose Decay Capabilities.</title>
        <authorList>
            <person name="Nagy L.G."/>
            <person name="Riley R."/>
            <person name="Tritt A."/>
            <person name="Adam C."/>
            <person name="Daum C."/>
            <person name="Floudas D."/>
            <person name="Sun H."/>
            <person name="Yadav J.S."/>
            <person name="Pangilinan J."/>
            <person name="Larsson K.H."/>
            <person name="Matsuura K."/>
            <person name="Barry K."/>
            <person name="Labutti K."/>
            <person name="Kuo R."/>
            <person name="Ohm R.A."/>
            <person name="Bhattacharya S.S."/>
            <person name="Shirouzu T."/>
            <person name="Yoshinaga Y."/>
            <person name="Martin F.M."/>
            <person name="Grigoriev I.V."/>
            <person name="Hibbett D.S."/>
        </authorList>
    </citation>
    <scope>NUCLEOTIDE SEQUENCE [LARGE SCALE GENOMIC DNA]</scope>
    <source>
        <strain evidence="2 3">CBS 109695</strain>
    </source>
</reference>
<keyword evidence="1" id="KW-1133">Transmembrane helix</keyword>
<protein>
    <submittedName>
        <fullName evidence="2">Uncharacterized protein</fullName>
    </submittedName>
</protein>
<sequence>MGYHGLWAKVGMGYHGFDCTAIALVILDAILPLMTMIHPEGPRCMRLQIRQWRPFLPRTSSYIINVIWVSVNSPITPLQSVVFSDHVTGLVLSSSHAILLWLAGCLLILCFFIVRLCPC</sequence>
<feature type="transmembrane region" description="Helical" evidence="1">
    <location>
        <begin position="12"/>
        <end position="34"/>
    </location>
</feature>
<feature type="transmembrane region" description="Helical" evidence="1">
    <location>
        <begin position="95"/>
        <end position="114"/>
    </location>
</feature>
<dbReference type="AlphaFoldDB" id="A0A166MZ63"/>
<evidence type="ECO:0000313" key="3">
    <source>
        <dbReference type="Proteomes" id="UP000076532"/>
    </source>
</evidence>
<gene>
    <name evidence="2" type="ORF">FIBSPDRAFT_423782</name>
</gene>
<keyword evidence="3" id="KW-1185">Reference proteome</keyword>
<keyword evidence="1" id="KW-0472">Membrane</keyword>
<dbReference type="EMBL" id="KV417526">
    <property type="protein sequence ID" value="KZP24482.1"/>
    <property type="molecule type" value="Genomic_DNA"/>
</dbReference>
<name>A0A166MZ63_9AGAM</name>
<accession>A0A166MZ63</accession>
<dbReference type="Proteomes" id="UP000076532">
    <property type="component" value="Unassembled WGS sequence"/>
</dbReference>